<protein>
    <recommendedName>
        <fullName evidence="6">Glycosyltransferase family 28 N-terminal domain-containing protein</fullName>
    </recommendedName>
</protein>
<organism evidence="4 5">
    <name type="scientific">Cudoniella acicularis</name>
    <dbReference type="NCBI Taxonomy" id="354080"/>
    <lineage>
        <taxon>Eukaryota</taxon>
        <taxon>Fungi</taxon>
        <taxon>Dikarya</taxon>
        <taxon>Ascomycota</taxon>
        <taxon>Pezizomycotina</taxon>
        <taxon>Leotiomycetes</taxon>
        <taxon>Helotiales</taxon>
        <taxon>Tricladiaceae</taxon>
        <taxon>Cudoniella</taxon>
    </lineage>
</organism>
<dbReference type="InterPro" id="IPR050426">
    <property type="entry name" value="Glycosyltransferase_28"/>
</dbReference>
<dbReference type="GO" id="GO:0005975">
    <property type="term" value="P:carbohydrate metabolic process"/>
    <property type="evidence" value="ECO:0007669"/>
    <property type="project" value="InterPro"/>
</dbReference>
<dbReference type="InterPro" id="IPR010610">
    <property type="entry name" value="EryCIII-like_C"/>
</dbReference>
<keyword evidence="5" id="KW-1185">Reference proteome</keyword>
<comment type="caution">
    <text evidence="4">The sequence shown here is derived from an EMBL/GenBank/DDBJ whole genome shotgun (WGS) entry which is preliminary data.</text>
</comment>
<dbReference type="Pfam" id="PF06722">
    <property type="entry name" value="EryCIII-like_C"/>
    <property type="match status" value="1"/>
</dbReference>
<dbReference type="OrthoDB" id="5835829at2759"/>
<dbReference type="SUPFAM" id="SSF53756">
    <property type="entry name" value="UDP-Glycosyltransferase/glycogen phosphorylase"/>
    <property type="match status" value="1"/>
</dbReference>
<dbReference type="PANTHER" id="PTHR48050">
    <property type="entry name" value="STEROL 3-BETA-GLUCOSYLTRANSFERASE"/>
    <property type="match status" value="1"/>
</dbReference>
<evidence type="ECO:0000313" key="5">
    <source>
        <dbReference type="Proteomes" id="UP000566819"/>
    </source>
</evidence>
<feature type="domain" description="Erythromycin biosynthesis protein CIII-like C-terminal" evidence="3">
    <location>
        <begin position="410"/>
        <end position="497"/>
    </location>
</feature>
<name>A0A8H4W4M8_9HELO</name>
<dbReference type="Pfam" id="PF03033">
    <property type="entry name" value="Glyco_transf_28"/>
    <property type="match status" value="1"/>
</dbReference>
<evidence type="ECO:0000259" key="3">
    <source>
        <dbReference type="Pfam" id="PF06722"/>
    </source>
</evidence>
<dbReference type="InterPro" id="IPR002213">
    <property type="entry name" value="UDP_glucos_trans"/>
</dbReference>
<dbReference type="CDD" id="cd03784">
    <property type="entry name" value="GT1_Gtf-like"/>
    <property type="match status" value="1"/>
</dbReference>
<evidence type="ECO:0000313" key="4">
    <source>
        <dbReference type="EMBL" id="KAF4631575.1"/>
    </source>
</evidence>
<dbReference type="PANTHER" id="PTHR48050:SF27">
    <property type="entry name" value="GLUCOSYLTRANSFERASE, PUTATIVE (AFU_ORTHOLOGUE AFUA_7G04880)-RELATED"/>
    <property type="match status" value="1"/>
</dbReference>
<dbReference type="AlphaFoldDB" id="A0A8H4W4M8"/>
<feature type="domain" description="Glycosyltransferase family 28 N-terminal" evidence="2">
    <location>
        <begin position="102"/>
        <end position="241"/>
    </location>
</feature>
<dbReference type="Proteomes" id="UP000566819">
    <property type="component" value="Unassembled WGS sequence"/>
</dbReference>
<evidence type="ECO:0000259" key="2">
    <source>
        <dbReference type="Pfam" id="PF03033"/>
    </source>
</evidence>
<sequence length="810" mass="88492">MEKIMRGQVVQTEHDDVDLDIPPPYEQSFGNEDCNVSTEVLGTKLSLHLYRHFQNTNHLFQNLKALPPVHSLLSTSLFRLSEVEASRNTFTTVDPKLIENLGDVQPFVALGQELLAVGHRVRLATHDTFKDFVLSSGLEFFPIGGDPADLMAYMVKNPGIIPKMETIRAGDIARKRKMIREMLEGCWKSCIEPDPISNVPFVAEAIIANPPSFAHVHVAQAMGVPLHLMFTMPWTATRAFPHPLANIQASDADPKMSNFLSYGLVEMMTWQGLGNIINSWRKTTLNLDPVPAMFDSNLIQTQKIPFTYCWSPALVPKPLDWPSNIGNSKPALGIPSFSSTDRSLDVCGFFFRNVPEYTPEPEIDAFLRSRPRPIYIGFGSIVMEDPAAMTQTILTAVRQCGDYQHEIEWLFKHVGAVIHHGGAGTTACGLLNGRPTGIVPFFGDQPFWGNMVAAAGAGPHPIDHKSLNSKSLSEAVTFLLSPDALLAAEGIAVKMRTEDGVKQAVTSFHRNLSVKFMSCPLVPGHPATWTWKRGHKSVNLSHKAAAVLVEEKRIDISSLRLYKPKPIYTQNQRWDPFTATTSAFVDSVLNVGSSIGDLVENPVAEYRRARSDMSSVLDDASQSSGGTHKSHGAARAAGRAVGKGFGKVGNALVKGAVDVPVALADGLHAMPKLYGDKVRDYGVVSDWKSGSKIGGKALALGFYDGYKGFFYEPYKGARDHGVLGLLLGVGKGSMGLVTKPSSAMLGAVAYPALGLYRSLNTSHVKGAQGQILKAQKNYGELLAHANPVDKEETRRILLDFEQLAREDVHH</sequence>
<gene>
    <name evidence="4" type="ORF">G7Y89_g6551</name>
</gene>
<dbReference type="Gene3D" id="3.40.50.2000">
    <property type="entry name" value="Glycogen Phosphorylase B"/>
    <property type="match status" value="3"/>
</dbReference>
<proteinExistence type="predicted"/>
<dbReference type="EMBL" id="JAAMPI010000430">
    <property type="protein sequence ID" value="KAF4631575.1"/>
    <property type="molecule type" value="Genomic_DNA"/>
</dbReference>
<evidence type="ECO:0008006" key="6">
    <source>
        <dbReference type="Google" id="ProtNLM"/>
    </source>
</evidence>
<evidence type="ECO:0000256" key="1">
    <source>
        <dbReference type="ARBA" id="ARBA00022679"/>
    </source>
</evidence>
<accession>A0A8H4W4M8</accession>
<dbReference type="InterPro" id="IPR004276">
    <property type="entry name" value="GlycoTrans_28_N"/>
</dbReference>
<dbReference type="GO" id="GO:0016906">
    <property type="term" value="F:sterol 3-beta-glucosyltransferase activity"/>
    <property type="evidence" value="ECO:0007669"/>
    <property type="project" value="UniProtKB-ARBA"/>
</dbReference>
<reference evidence="4 5" key="1">
    <citation type="submission" date="2020-03" db="EMBL/GenBank/DDBJ databases">
        <title>Draft Genome Sequence of Cudoniella acicularis.</title>
        <authorList>
            <person name="Buettner E."/>
            <person name="Kellner H."/>
        </authorList>
    </citation>
    <scope>NUCLEOTIDE SEQUENCE [LARGE SCALE GENOMIC DNA]</scope>
    <source>
        <strain evidence="4 5">DSM 108380</strain>
    </source>
</reference>
<keyword evidence="1" id="KW-0808">Transferase</keyword>